<evidence type="ECO:0000313" key="3">
    <source>
        <dbReference type="EMBL" id="KAH9497835.1"/>
    </source>
</evidence>
<dbReference type="SUPFAM" id="SSF89733">
    <property type="entry name" value="L-sulfolactate dehydrogenase-like"/>
    <property type="match status" value="1"/>
</dbReference>
<dbReference type="AlphaFoldDB" id="A0A922L2N6"/>
<name>A0A922L2N6_DERFA</name>
<dbReference type="GO" id="GO:0016491">
    <property type="term" value="F:oxidoreductase activity"/>
    <property type="evidence" value="ECO:0007669"/>
    <property type="project" value="UniProtKB-KW"/>
</dbReference>
<dbReference type="EMBL" id="ASGP02000007">
    <property type="protein sequence ID" value="KAH9497835.1"/>
    <property type="molecule type" value="Genomic_DNA"/>
</dbReference>
<dbReference type="InterPro" id="IPR003767">
    <property type="entry name" value="Malate/L-lactate_DH-like"/>
</dbReference>
<dbReference type="Gene3D" id="1.10.1530.10">
    <property type="match status" value="1"/>
</dbReference>
<evidence type="ECO:0000313" key="4">
    <source>
        <dbReference type="Proteomes" id="UP000790347"/>
    </source>
</evidence>
<reference evidence="3" key="1">
    <citation type="submission" date="2013-05" db="EMBL/GenBank/DDBJ databases">
        <authorList>
            <person name="Yim A.K.Y."/>
            <person name="Chan T.F."/>
            <person name="Ji K.M."/>
            <person name="Liu X.Y."/>
            <person name="Zhou J.W."/>
            <person name="Li R.Q."/>
            <person name="Yang K.Y."/>
            <person name="Li J."/>
            <person name="Li M."/>
            <person name="Law P.T.W."/>
            <person name="Wu Y.L."/>
            <person name="Cai Z.L."/>
            <person name="Qin H."/>
            <person name="Bao Y."/>
            <person name="Leung R.K.K."/>
            <person name="Ng P.K.S."/>
            <person name="Zou J."/>
            <person name="Zhong X.J."/>
            <person name="Ran P.X."/>
            <person name="Zhong N.S."/>
            <person name="Liu Z.G."/>
            <person name="Tsui S.K.W."/>
        </authorList>
    </citation>
    <scope>NUCLEOTIDE SEQUENCE</scope>
    <source>
        <strain evidence="3">Derf</strain>
        <tissue evidence="3">Whole organism</tissue>
    </source>
</reference>
<dbReference type="Gene3D" id="3.30.1370.60">
    <property type="entry name" value="Hypothetical oxidoreductase yiak, domain 2"/>
    <property type="match status" value="1"/>
</dbReference>
<comment type="caution">
    <text evidence="3">The sequence shown here is derived from an EMBL/GenBank/DDBJ whole genome shotgun (WGS) entry which is preliminary data.</text>
</comment>
<dbReference type="InterPro" id="IPR043144">
    <property type="entry name" value="Mal/L-sulf/L-lact_DH-like_ah"/>
</dbReference>
<proteinExistence type="inferred from homology"/>
<reference evidence="3" key="2">
    <citation type="journal article" date="2022" name="Res Sq">
        <title>Comparative Genomics Reveals Insights into the Divergent Evolution of Astigmatic Mites and Household Pest Adaptations.</title>
        <authorList>
            <person name="Xiong Q."/>
            <person name="Wan A.T.-Y."/>
            <person name="Liu X.-Y."/>
            <person name="Fung C.S.-H."/>
            <person name="Xiao X."/>
            <person name="Malainual N."/>
            <person name="Hou J."/>
            <person name="Wang L."/>
            <person name="Wang M."/>
            <person name="Yang K."/>
            <person name="Cui Y."/>
            <person name="Leung E."/>
            <person name="Nong W."/>
            <person name="Shin S.-K."/>
            <person name="Au S."/>
            <person name="Jeong K.Y."/>
            <person name="Chew F.T."/>
            <person name="Hui J."/>
            <person name="Leung T.F."/>
            <person name="Tungtrongchitr A."/>
            <person name="Zhong N."/>
            <person name="Liu Z."/>
            <person name="Tsui S."/>
        </authorList>
    </citation>
    <scope>NUCLEOTIDE SEQUENCE</scope>
    <source>
        <strain evidence="3">Derf</strain>
        <tissue evidence="3">Whole organism</tissue>
    </source>
</reference>
<evidence type="ECO:0008006" key="5">
    <source>
        <dbReference type="Google" id="ProtNLM"/>
    </source>
</evidence>
<dbReference type="InterPro" id="IPR036111">
    <property type="entry name" value="Mal/L-sulfo/L-lacto_DH-like_sf"/>
</dbReference>
<dbReference type="PANTHER" id="PTHR11091:SF0">
    <property type="entry name" value="MALATE DEHYDROGENASE"/>
    <property type="match status" value="1"/>
</dbReference>
<evidence type="ECO:0000256" key="1">
    <source>
        <dbReference type="ARBA" id="ARBA00006056"/>
    </source>
</evidence>
<comment type="similarity">
    <text evidence="1">Belongs to the LDH2/MDH2 oxidoreductase family.</text>
</comment>
<organism evidence="3 4">
    <name type="scientific">Dermatophagoides farinae</name>
    <name type="common">American house dust mite</name>
    <dbReference type="NCBI Taxonomy" id="6954"/>
    <lineage>
        <taxon>Eukaryota</taxon>
        <taxon>Metazoa</taxon>
        <taxon>Ecdysozoa</taxon>
        <taxon>Arthropoda</taxon>
        <taxon>Chelicerata</taxon>
        <taxon>Arachnida</taxon>
        <taxon>Acari</taxon>
        <taxon>Acariformes</taxon>
        <taxon>Sarcoptiformes</taxon>
        <taxon>Astigmata</taxon>
        <taxon>Psoroptidia</taxon>
        <taxon>Analgoidea</taxon>
        <taxon>Pyroglyphidae</taxon>
        <taxon>Dermatophagoidinae</taxon>
        <taxon>Dermatophagoides</taxon>
    </lineage>
</organism>
<keyword evidence="2" id="KW-0560">Oxidoreductase</keyword>
<accession>A0A922L2N6</accession>
<dbReference type="Proteomes" id="UP000790347">
    <property type="component" value="Unassembled WGS sequence"/>
</dbReference>
<dbReference type="InterPro" id="IPR043143">
    <property type="entry name" value="Mal/L-sulf/L-lact_DH-like_NADP"/>
</dbReference>
<protein>
    <recommendedName>
        <fullName evidence="5">Malate dehydrogenase</fullName>
    </recommendedName>
</protein>
<dbReference type="Pfam" id="PF02615">
    <property type="entry name" value="Ldh_2"/>
    <property type="match status" value="2"/>
</dbReference>
<keyword evidence="4" id="KW-1185">Reference proteome</keyword>
<evidence type="ECO:0000256" key="2">
    <source>
        <dbReference type="ARBA" id="ARBA00023002"/>
    </source>
</evidence>
<dbReference type="PANTHER" id="PTHR11091">
    <property type="entry name" value="OXIDOREDUCTASE-RELATED"/>
    <property type="match status" value="1"/>
</dbReference>
<sequence>MATNSRIVSIDVMKSFISNIMAKLDVNPSHAQCLAEVLVTGDYRGHFSHGLNRIELYIKDIQQGSCRKDGMPTILKETVATAWIDGNALLGPVVGKFCMELAIKKAKECGIGWVVAKGSNHFGIAGYYSMMALPHKLLVTYFQKIIVIFLMKLFSQKKGMSFTNASPLLAPTRSKEPFFGTNPISVSAPSSSKNDDFVLDMATSVVALGKVEIAHRKEEKIPNGWAIDKDGKTIDDPANYHALLPLGGPENSSGYKGYGLAALVEIFTSILGGSSVAPNVRNWTANHVEADLGQCFVAINPDCFAPGFDNRMTELANNLRSQKPADPDNPVLIHGDPERKHMQKCDHQGGIEYHINQIKMANKLAQQFEIEPLKTIDTD</sequence>
<gene>
    <name evidence="3" type="ORF">DERF_013790</name>
</gene>